<feature type="compositionally biased region" description="Basic and acidic residues" evidence="1">
    <location>
        <begin position="81"/>
        <end position="92"/>
    </location>
</feature>
<reference evidence="2" key="1">
    <citation type="journal article" date="2021" name="bioRxiv">
        <title>Whole Genome Assembly and Annotation of Northern Wild Rice, Zizania palustris L., Supports a Whole Genome Duplication in the Zizania Genus.</title>
        <authorList>
            <person name="Haas M."/>
            <person name="Kono T."/>
            <person name="Macchietto M."/>
            <person name="Millas R."/>
            <person name="McGilp L."/>
            <person name="Shao M."/>
            <person name="Duquette J."/>
            <person name="Hirsch C.N."/>
            <person name="Kimball J."/>
        </authorList>
    </citation>
    <scope>NUCLEOTIDE SEQUENCE</scope>
    <source>
        <tissue evidence="2">Fresh leaf tissue</tissue>
    </source>
</reference>
<evidence type="ECO:0000256" key="1">
    <source>
        <dbReference type="SAM" id="MobiDB-lite"/>
    </source>
</evidence>
<dbReference type="AlphaFoldDB" id="A0A8J5S8S2"/>
<accession>A0A8J5S8S2</accession>
<evidence type="ECO:0000313" key="2">
    <source>
        <dbReference type="EMBL" id="KAG8052266.1"/>
    </source>
</evidence>
<keyword evidence="3" id="KW-1185">Reference proteome</keyword>
<feature type="region of interest" description="Disordered" evidence="1">
    <location>
        <begin position="1"/>
        <end position="118"/>
    </location>
</feature>
<comment type="caution">
    <text evidence="2">The sequence shown here is derived from an EMBL/GenBank/DDBJ whole genome shotgun (WGS) entry which is preliminary data.</text>
</comment>
<sequence length="118" mass="12144">MARARHCARPLGAASGMAAREHRSEQQTGAGAERSRARLPTADIPTSRGETHRNIQTGGLGMGEWVGITQPMGRGSVGEESELRRGAARNEEAVATGRAGSPGEPTVNSKGGDAAARG</sequence>
<evidence type="ECO:0000313" key="3">
    <source>
        <dbReference type="Proteomes" id="UP000729402"/>
    </source>
</evidence>
<proteinExistence type="predicted"/>
<protein>
    <submittedName>
        <fullName evidence="2">Uncharacterized protein</fullName>
    </submittedName>
</protein>
<reference evidence="2" key="2">
    <citation type="submission" date="2021-02" db="EMBL/GenBank/DDBJ databases">
        <authorList>
            <person name="Kimball J.A."/>
            <person name="Haas M.W."/>
            <person name="Macchietto M."/>
            <person name="Kono T."/>
            <person name="Duquette J."/>
            <person name="Shao M."/>
        </authorList>
    </citation>
    <scope>NUCLEOTIDE SEQUENCE</scope>
    <source>
        <tissue evidence="2">Fresh leaf tissue</tissue>
    </source>
</reference>
<organism evidence="2 3">
    <name type="scientific">Zizania palustris</name>
    <name type="common">Northern wild rice</name>
    <dbReference type="NCBI Taxonomy" id="103762"/>
    <lineage>
        <taxon>Eukaryota</taxon>
        <taxon>Viridiplantae</taxon>
        <taxon>Streptophyta</taxon>
        <taxon>Embryophyta</taxon>
        <taxon>Tracheophyta</taxon>
        <taxon>Spermatophyta</taxon>
        <taxon>Magnoliopsida</taxon>
        <taxon>Liliopsida</taxon>
        <taxon>Poales</taxon>
        <taxon>Poaceae</taxon>
        <taxon>BOP clade</taxon>
        <taxon>Oryzoideae</taxon>
        <taxon>Oryzeae</taxon>
        <taxon>Zizaniinae</taxon>
        <taxon>Zizania</taxon>
    </lineage>
</organism>
<dbReference type="EMBL" id="JAAALK010000288">
    <property type="protein sequence ID" value="KAG8052266.1"/>
    <property type="molecule type" value="Genomic_DNA"/>
</dbReference>
<gene>
    <name evidence="2" type="ORF">GUJ93_ZPchr0001g31109</name>
</gene>
<name>A0A8J5S8S2_ZIZPA</name>
<dbReference type="Proteomes" id="UP000729402">
    <property type="component" value="Unassembled WGS sequence"/>
</dbReference>